<keyword evidence="1" id="KW-0812">Transmembrane</keyword>
<reference evidence="2 3" key="1">
    <citation type="submission" date="2019-02" db="EMBL/GenBank/DDBJ databases">
        <title>Deep-cultivation of Planctomycetes and their phenomic and genomic characterization uncovers novel biology.</title>
        <authorList>
            <person name="Wiegand S."/>
            <person name="Jogler M."/>
            <person name="Boedeker C."/>
            <person name="Pinto D."/>
            <person name="Vollmers J."/>
            <person name="Rivas-Marin E."/>
            <person name="Kohn T."/>
            <person name="Peeters S.H."/>
            <person name="Heuer A."/>
            <person name="Rast P."/>
            <person name="Oberbeckmann S."/>
            <person name="Bunk B."/>
            <person name="Jeske O."/>
            <person name="Meyerdierks A."/>
            <person name="Storesund J.E."/>
            <person name="Kallscheuer N."/>
            <person name="Luecker S."/>
            <person name="Lage O.M."/>
            <person name="Pohl T."/>
            <person name="Merkel B.J."/>
            <person name="Hornburger P."/>
            <person name="Mueller R.-W."/>
            <person name="Bruemmer F."/>
            <person name="Labrenz M."/>
            <person name="Spormann A.M."/>
            <person name="Op Den Camp H."/>
            <person name="Overmann J."/>
            <person name="Amann R."/>
            <person name="Jetten M.S.M."/>
            <person name="Mascher T."/>
            <person name="Medema M.H."/>
            <person name="Devos D.P."/>
            <person name="Kaster A.-K."/>
            <person name="Ovreas L."/>
            <person name="Rohde M."/>
            <person name="Galperin M.Y."/>
            <person name="Jogler C."/>
        </authorList>
    </citation>
    <scope>NUCLEOTIDE SEQUENCE [LARGE SCALE GENOMIC DNA]</scope>
    <source>
        <strain evidence="2 3">Poly59</strain>
    </source>
</reference>
<keyword evidence="3" id="KW-1185">Reference proteome</keyword>
<dbReference type="AlphaFoldDB" id="A0A5C6FCP5"/>
<feature type="transmembrane region" description="Helical" evidence="1">
    <location>
        <begin position="220"/>
        <end position="238"/>
    </location>
</feature>
<keyword evidence="1" id="KW-0472">Membrane</keyword>
<accession>A0A5C6FCP5</accession>
<evidence type="ECO:0008006" key="4">
    <source>
        <dbReference type="Google" id="ProtNLM"/>
    </source>
</evidence>
<proteinExistence type="predicted"/>
<dbReference type="EMBL" id="SJPX01000001">
    <property type="protein sequence ID" value="TWU58074.1"/>
    <property type="molecule type" value="Genomic_DNA"/>
</dbReference>
<evidence type="ECO:0000256" key="1">
    <source>
        <dbReference type="SAM" id="Phobius"/>
    </source>
</evidence>
<organism evidence="2 3">
    <name type="scientific">Rubripirellula reticaptiva</name>
    <dbReference type="NCBI Taxonomy" id="2528013"/>
    <lineage>
        <taxon>Bacteria</taxon>
        <taxon>Pseudomonadati</taxon>
        <taxon>Planctomycetota</taxon>
        <taxon>Planctomycetia</taxon>
        <taxon>Pirellulales</taxon>
        <taxon>Pirellulaceae</taxon>
        <taxon>Rubripirellula</taxon>
    </lineage>
</organism>
<sequence>MSQSNPYAPSTHLPVCDLQIRKVKVRPLDLLKRGYRMLGDQYWLFLGITIVGMIVGSAVPFGLILGPMLVGIYGCYAARERGETVEFAQLFRGFDSFKESFIAYLVVLAAAMVVMIPVMIAMFVIVILPIASSAAQNGGNGGPPPGFPIAILAFYPVIIILNIVIAIPFLFAFQLIADRNMRGIDAVKASVQGALKNLFGITWYMVVLTFISLILVCMCYVPVFFFFPVSFGAIFLLYRDIFPNPGSMQSFAPEN</sequence>
<name>A0A5C6FCP5_9BACT</name>
<keyword evidence="1" id="KW-1133">Transmembrane helix</keyword>
<feature type="transmembrane region" description="Helical" evidence="1">
    <location>
        <begin position="147"/>
        <end position="173"/>
    </location>
</feature>
<protein>
    <recommendedName>
        <fullName evidence="4">DUF4013 domain-containing protein</fullName>
    </recommendedName>
</protein>
<evidence type="ECO:0000313" key="3">
    <source>
        <dbReference type="Proteomes" id="UP000317977"/>
    </source>
</evidence>
<feature type="transmembrane region" description="Helical" evidence="1">
    <location>
        <begin position="194"/>
        <end position="214"/>
    </location>
</feature>
<feature type="transmembrane region" description="Helical" evidence="1">
    <location>
        <begin position="42"/>
        <end position="73"/>
    </location>
</feature>
<dbReference type="RefSeq" id="WP_146532862.1">
    <property type="nucleotide sequence ID" value="NZ_SJPX01000001.1"/>
</dbReference>
<feature type="transmembrane region" description="Helical" evidence="1">
    <location>
        <begin position="101"/>
        <end position="127"/>
    </location>
</feature>
<comment type="caution">
    <text evidence="2">The sequence shown here is derived from an EMBL/GenBank/DDBJ whole genome shotgun (WGS) entry which is preliminary data.</text>
</comment>
<gene>
    <name evidence="2" type="ORF">Poly59_09830</name>
</gene>
<evidence type="ECO:0000313" key="2">
    <source>
        <dbReference type="EMBL" id="TWU58074.1"/>
    </source>
</evidence>
<dbReference type="Proteomes" id="UP000317977">
    <property type="component" value="Unassembled WGS sequence"/>
</dbReference>
<dbReference type="OrthoDB" id="276595at2"/>